<protein>
    <submittedName>
        <fullName evidence="2">Phage tail fiber protein</fullName>
    </submittedName>
</protein>
<dbReference type="InterPro" id="IPR053171">
    <property type="entry name" value="Viral_Tip_Attach_Protein"/>
</dbReference>
<dbReference type="Proteomes" id="UP000064920">
    <property type="component" value="Chromosome"/>
</dbReference>
<dbReference type="CDD" id="cd00063">
    <property type="entry name" value="FN3"/>
    <property type="match status" value="1"/>
</dbReference>
<gene>
    <name evidence="2" type="ORF">IMCC12053_2011</name>
</gene>
<evidence type="ECO:0000259" key="1">
    <source>
        <dbReference type="Pfam" id="PF13550"/>
    </source>
</evidence>
<sequence>MPPVVLGAVALGGAAIAAGGVAAAFAATGLVGFAAQFGASMLLSAAAQALMPTPSLGQMEMKARTVTVREPVMPRELVYGRTRKGGVIVFLHSTGAKDKDLHLVVVLAAHRIKSIGAIYFEGEEAVDVSGAALGRWAGKAAVETRLGTEDQSAFAGLIAAAPEHWTDAHRLAGCAAIYLRLTYDADAFPGGIPNITVDLEGKADIFDPRTGQEGYTDNAALCVADYMAHATYGIGAVIGGADGIETDSLIEAANICDEAVPLATGGTERRYTCNGVVSLSETPKTIIEAMLTAMAGRCIWQAGQWRMRAGAYRVPETTISADDVRDGGMTLTTRQSRASNFNAVRGQFVSPDNSWQPDDFPAYASEAYRLEDNGERVWRDISLPFTISASMAQRLAKIELERARRQMSLKVAGKLKAWRVAAGETTYVHYARWGFGGAALPEGKPFDVEAVRLDLSQVGPGPRLAPDLLLRETSPLIYDWDASEEQIYAAAPRTALPTAFDIAPPGAPQITEQLYVTRDGSAVKVLARIAWEAAASGFVDTYQVETRRNGGDGGDWLDRGRTSGTRMELRDIQPGQWDVRIKAISVLGVSSSWREGALEIVGLTAPPAALTGLTIQSAGGLAVLKWQRSIDVDVRVGGNVIIRHSKEMAATWANSTLMDRVSGGEAIAVVPLKPGTYLLRAEDSEGRIGPVSTVSTKGVQILSFAQLNTLAAEPAFAGTKTNLETVSGTLKLVSAPDASGRPEVAALEGLYAFGDRLDFGALKRVRLRSDILVGASALSDYIDDRMTSIDVWADFDGSEGADIDVVLEVRETDDDPADANPVWGPWGRIDNSEIEAHAVEARAWLRTSDPAFTPIVSELRLIADEVA</sequence>
<dbReference type="EMBL" id="CP012023">
    <property type="protein sequence ID" value="ALI55958.1"/>
    <property type="molecule type" value="Genomic_DNA"/>
</dbReference>
<dbReference type="Pfam" id="PF13550">
    <property type="entry name" value="Phage-tail_3"/>
    <property type="match status" value="1"/>
</dbReference>
<keyword evidence="3" id="KW-1185">Reference proteome</keyword>
<feature type="domain" description="Tip attachment protein J" evidence="1">
    <location>
        <begin position="281"/>
        <end position="421"/>
    </location>
</feature>
<dbReference type="PANTHER" id="PTHR36251">
    <property type="entry name" value="FELS-1 PROPHAGE HOST SPECIFICITY PROTEIN-RELATED"/>
    <property type="match status" value="1"/>
</dbReference>
<dbReference type="KEGG" id="cmar:IMCC12053_2011"/>
<dbReference type="PANTHER" id="PTHR36251:SF2">
    <property type="entry name" value="GIFSY-2 PROPHAGE HOST SPECIFICITY PROTEIN J, PHAGE LAMBDA"/>
    <property type="match status" value="1"/>
</dbReference>
<accession>A0A0P0AB53</accession>
<name>A0A0P0AB53_9RHOB</name>
<evidence type="ECO:0000313" key="3">
    <source>
        <dbReference type="Proteomes" id="UP000064920"/>
    </source>
</evidence>
<dbReference type="STRING" id="1397108.IMCC12053_2011"/>
<reference evidence="2 3" key="1">
    <citation type="submission" date="2015-05" db="EMBL/GenBank/DDBJ databases">
        <authorList>
            <person name="Wang D.B."/>
            <person name="Wang M."/>
        </authorList>
    </citation>
    <scope>NUCLEOTIDE SEQUENCE [LARGE SCALE GENOMIC DNA]</scope>
    <source>
        <strain evidence="2 3">IMCC 12053</strain>
    </source>
</reference>
<dbReference type="RefSeq" id="WP_062218579.1">
    <property type="nucleotide sequence ID" value="NZ_CP012023.1"/>
</dbReference>
<dbReference type="PATRIC" id="fig|1397108.4.peg.2054"/>
<proteinExistence type="predicted"/>
<dbReference type="InterPro" id="IPR032876">
    <property type="entry name" value="J_dom"/>
</dbReference>
<dbReference type="InterPro" id="IPR003961">
    <property type="entry name" value="FN3_dom"/>
</dbReference>
<dbReference type="AlphaFoldDB" id="A0A0P0AB53"/>
<organism evidence="2 3">
    <name type="scientific">Celeribacter marinus</name>
    <dbReference type="NCBI Taxonomy" id="1397108"/>
    <lineage>
        <taxon>Bacteria</taxon>
        <taxon>Pseudomonadati</taxon>
        <taxon>Pseudomonadota</taxon>
        <taxon>Alphaproteobacteria</taxon>
        <taxon>Rhodobacterales</taxon>
        <taxon>Roseobacteraceae</taxon>
        <taxon>Celeribacter</taxon>
    </lineage>
</organism>
<evidence type="ECO:0000313" key="2">
    <source>
        <dbReference type="EMBL" id="ALI55958.1"/>
    </source>
</evidence>